<dbReference type="Pfam" id="PF14365">
    <property type="entry name" value="Neprosin_AP"/>
    <property type="match status" value="1"/>
</dbReference>
<keyword evidence="1" id="KW-0472">Membrane</keyword>
<keyword evidence="4" id="KW-1185">Reference proteome</keyword>
<reference evidence="4" key="1">
    <citation type="journal article" date="2020" name="Nat. Commun.">
        <title>Genome sequence of the cluster root forming white lupin.</title>
        <authorList>
            <person name="Hufnagel B."/>
            <person name="Marques A."/>
            <person name="Soriano A."/>
            <person name="Marques L."/>
            <person name="Divol F."/>
            <person name="Doumas P."/>
            <person name="Sallet E."/>
            <person name="Mancinotti D."/>
            <person name="Carrere S."/>
            <person name="Marande W."/>
            <person name="Arribat S."/>
            <person name="Keller J."/>
            <person name="Huneau C."/>
            <person name="Blein T."/>
            <person name="Aime D."/>
            <person name="Laguerre M."/>
            <person name="Taylor J."/>
            <person name="Schubert V."/>
            <person name="Nelson M."/>
            <person name="Geu-Flores F."/>
            <person name="Crespi M."/>
            <person name="Gallardo-Guerrero K."/>
            <person name="Delaux P.-M."/>
            <person name="Salse J."/>
            <person name="Berges H."/>
            <person name="Guyot R."/>
            <person name="Gouzy J."/>
            <person name="Peret B."/>
        </authorList>
    </citation>
    <scope>NUCLEOTIDE SEQUENCE [LARGE SCALE GENOMIC DNA]</scope>
    <source>
        <strain evidence="4">cv. Amiga</strain>
    </source>
</reference>
<sequence length="121" mass="14163">MIIFSLEMCTNIIIVFLCLYLATNNYYIVDGRITSISQDHEDLDLERHLKLINKPPLKTIQADGYIVDCIDINKQPAFDNPLLKNHKIQVSKLQKTCELLFRSKLNFLHHIFSCLQIFLRL</sequence>
<proteinExistence type="predicted"/>
<keyword evidence="1" id="KW-1133">Transmembrane helix</keyword>
<protein>
    <submittedName>
        <fullName evidence="3">Putative neprosin activation peptide</fullName>
    </submittedName>
</protein>
<dbReference type="Proteomes" id="UP000447434">
    <property type="component" value="Chromosome 3"/>
</dbReference>
<evidence type="ECO:0000256" key="1">
    <source>
        <dbReference type="SAM" id="Phobius"/>
    </source>
</evidence>
<comment type="caution">
    <text evidence="3">The sequence shown here is derived from an EMBL/GenBank/DDBJ whole genome shotgun (WGS) entry which is preliminary data.</text>
</comment>
<feature type="transmembrane region" description="Helical" evidence="1">
    <location>
        <begin position="12"/>
        <end position="29"/>
    </location>
</feature>
<evidence type="ECO:0000259" key="2">
    <source>
        <dbReference type="Pfam" id="PF14365"/>
    </source>
</evidence>
<name>A0A6A4QS51_LUPAL</name>
<dbReference type="InterPro" id="IPR025521">
    <property type="entry name" value="Neprosin_propep"/>
</dbReference>
<dbReference type="EMBL" id="WOCE01000003">
    <property type="protein sequence ID" value="KAE9617138.1"/>
    <property type="molecule type" value="Genomic_DNA"/>
</dbReference>
<evidence type="ECO:0000313" key="4">
    <source>
        <dbReference type="Proteomes" id="UP000447434"/>
    </source>
</evidence>
<keyword evidence="1" id="KW-0812">Transmembrane</keyword>
<feature type="domain" description="Neprosin activation peptide" evidence="2">
    <location>
        <begin position="62"/>
        <end position="92"/>
    </location>
</feature>
<dbReference type="AlphaFoldDB" id="A0A6A4QS51"/>
<gene>
    <name evidence="3" type="ORF">Lalb_Chr03g0032231</name>
</gene>
<evidence type="ECO:0000313" key="3">
    <source>
        <dbReference type="EMBL" id="KAE9617138.1"/>
    </source>
</evidence>
<dbReference type="OrthoDB" id="1935425at2759"/>
<accession>A0A6A4QS51</accession>
<organism evidence="3 4">
    <name type="scientific">Lupinus albus</name>
    <name type="common">White lupine</name>
    <name type="synonym">Lupinus termis</name>
    <dbReference type="NCBI Taxonomy" id="3870"/>
    <lineage>
        <taxon>Eukaryota</taxon>
        <taxon>Viridiplantae</taxon>
        <taxon>Streptophyta</taxon>
        <taxon>Embryophyta</taxon>
        <taxon>Tracheophyta</taxon>
        <taxon>Spermatophyta</taxon>
        <taxon>Magnoliopsida</taxon>
        <taxon>eudicotyledons</taxon>
        <taxon>Gunneridae</taxon>
        <taxon>Pentapetalae</taxon>
        <taxon>rosids</taxon>
        <taxon>fabids</taxon>
        <taxon>Fabales</taxon>
        <taxon>Fabaceae</taxon>
        <taxon>Papilionoideae</taxon>
        <taxon>50 kb inversion clade</taxon>
        <taxon>genistoids sensu lato</taxon>
        <taxon>core genistoids</taxon>
        <taxon>Genisteae</taxon>
        <taxon>Lupinus</taxon>
    </lineage>
</organism>